<dbReference type="RefSeq" id="WP_109839031.1">
    <property type="nucleotide sequence ID" value="NZ_QGKM01000065.1"/>
</dbReference>
<dbReference type="EMBL" id="QGKM01000065">
    <property type="protein sequence ID" value="PWQ93280.1"/>
    <property type="molecule type" value="Genomic_DNA"/>
</dbReference>
<dbReference type="AlphaFoldDB" id="A0A317CA83"/>
<evidence type="ECO:0000256" key="3">
    <source>
        <dbReference type="ARBA" id="ARBA00022729"/>
    </source>
</evidence>
<accession>A0A317CA83</accession>
<dbReference type="PANTHER" id="PTHR38776">
    <property type="entry name" value="MLTA-INTERACTING PROTEIN-RELATED"/>
    <property type="match status" value="1"/>
</dbReference>
<keyword evidence="3 6" id="KW-0732">Signal</keyword>
<dbReference type="PANTHER" id="PTHR38776:SF1">
    <property type="entry name" value="MLTA-INTERACTING PROTEIN-RELATED"/>
    <property type="match status" value="1"/>
</dbReference>
<keyword evidence="8" id="KW-1185">Reference proteome</keyword>
<dbReference type="OrthoDB" id="8562138at2"/>
<organism evidence="7 8">
    <name type="scientific">Leucothrix pacifica</name>
    <dbReference type="NCBI Taxonomy" id="1247513"/>
    <lineage>
        <taxon>Bacteria</taxon>
        <taxon>Pseudomonadati</taxon>
        <taxon>Pseudomonadota</taxon>
        <taxon>Gammaproteobacteria</taxon>
        <taxon>Thiotrichales</taxon>
        <taxon>Thiotrichaceae</taxon>
        <taxon>Leucothrix</taxon>
    </lineage>
</organism>
<evidence type="ECO:0000313" key="8">
    <source>
        <dbReference type="Proteomes" id="UP000245539"/>
    </source>
</evidence>
<reference evidence="7 8" key="1">
    <citation type="submission" date="2018-05" db="EMBL/GenBank/DDBJ databases">
        <title>Leucothrix arctica sp. nov., isolated from Arctic seawater.</title>
        <authorList>
            <person name="Choi A."/>
            <person name="Baek K."/>
        </authorList>
    </citation>
    <scope>NUCLEOTIDE SEQUENCE [LARGE SCALE GENOMIC DNA]</scope>
    <source>
        <strain evidence="7 8">JCM 18388</strain>
    </source>
</reference>
<evidence type="ECO:0000256" key="4">
    <source>
        <dbReference type="ARBA" id="ARBA00023136"/>
    </source>
</evidence>
<feature type="signal peptide" evidence="6">
    <location>
        <begin position="1"/>
        <end position="24"/>
    </location>
</feature>
<dbReference type="InterPro" id="IPR010583">
    <property type="entry name" value="MipA"/>
</dbReference>
<dbReference type="GO" id="GO:0009279">
    <property type="term" value="C:cell outer membrane"/>
    <property type="evidence" value="ECO:0007669"/>
    <property type="project" value="UniProtKB-SubCell"/>
</dbReference>
<proteinExistence type="inferred from homology"/>
<dbReference type="Proteomes" id="UP000245539">
    <property type="component" value="Unassembled WGS sequence"/>
</dbReference>
<keyword evidence="5" id="KW-0998">Cell outer membrane</keyword>
<gene>
    <name evidence="7" type="ORF">DKW60_17875</name>
</gene>
<comment type="similarity">
    <text evidence="2">Belongs to the MipA/OmpV family.</text>
</comment>
<evidence type="ECO:0000313" key="7">
    <source>
        <dbReference type="EMBL" id="PWQ93280.1"/>
    </source>
</evidence>
<evidence type="ECO:0008006" key="9">
    <source>
        <dbReference type="Google" id="ProtNLM"/>
    </source>
</evidence>
<sequence>MKTIMTLTATSLLIAMTPVSSAFADDKGATPNRFGVGLNLTNNPMIYDAQDGDYRAGIHLQYRGKRFNMNQDSMAYRFFNRNNFHVEGLVKYESRGFESNDYKAFEGLSDRDESADLGLRAGYETPYGTLTLDATKDISDTHEGHEADLRFGPGLYAESPSGNGNNASFGLIAGVKWQSDKTVDYYYGVKDSEATATRAAYKGKAAVTPYIGIGGQTSIGRNVTLSGSVIYKDQPDEITDSPLVNDDHDIAANLGFTYWF</sequence>
<evidence type="ECO:0000256" key="2">
    <source>
        <dbReference type="ARBA" id="ARBA00005722"/>
    </source>
</evidence>
<evidence type="ECO:0000256" key="5">
    <source>
        <dbReference type="ARBA" id="ARBA00023237"/>
    </source>
</evidence>
<comment type="caution">
    <text evidence="7">The sequence shown here is derived from an EMBL/GenBank/DDBJ whole genome shotgun (WGS) entry which is preliminary data.</text>
</comment>
<name>A0A317CA83_9GAMM</name>
<comment type="subcellular location">
    <subcellularLocation>
        <location evidence="1">Cell outer membrane</location>
    </subcellularLocation>
</comment>
<dbReference type="Pfam" id="PF06629">
    <property type="entry name" value="MipA"/>
    <property type="match status" value="1"/>
</dbReference>
<evidence type="ECO:0000256" key="1">
    <source>
        <dbReference type="ARBA" id="ARBA00004442"/>
    </source>
</evidence>
<protein>
    <recommendedName>
        <fullName evidence="9">MipA/OmpV family protein</fullName>
    </recommendedName>
</protein>
<evidence type="ECO:0000256" key="6">
    <source>
        <dbReference type="SAM" id="SignalP"/>
    </source>
</evidence>
<keyword evidence="4" id="KW-0472">Membrane</keyword>
<feature type="chain" id="PRO_5016278178" description="MipA/OmpV family protein" evidence="6">
    <location>
        <begin position="25"/>
        <end position="260"/>
    </location>
</feature>